<name>A0A1D1UVX5_RAMVA</name>
<accession>A0A1D1UVX5</accession>
<protein>
    <submittedName>
        <fullName evidence="1">Uncharacterized protein</fullName>
    </submittedName>
</protein>
<gene>
    <name evidence="1" type="primary">RvY_02946-1</name>
    <name evidence="1" type="synonym">RvY_02946.1</name>
    <name evidence="1" type="ORF">RvY_02946</name>
</gene>
<evidence type="ECO:0000313" key="2">
    <source>
        <dbReference type="Proteomes" id="UP000186922"/>
    </source>
</evidence>
<proteinExistence type="predicted"/>
<dbReference type="EMBL" id="BDGG01000001">
    <property type="protein sequence ID" value="GAU90543.1"/>
    <property type="molecule type" value="Genomic_DNA"/>
</dbReference>
<sequence>METQPDLAERLGQILRPNNDHGVSLSTQFLPVDVGVLRTHSHLEVDHEIIRWLFVSTEQSAGPLSQTKEFRVRQRLIYYYD</sequence>
<comment type="caution">
    <text evidence="1">The sequence shown here is derived from an EMBL/GenBank/DDBJ whole genome shotgun (WGS) entry which is preliminary data.</text>
</comment>
<keyword evidence="2" id="KW-1185">Reference proteome</keyword>
<dbReference type="Proteomes" id="UP000186922">
    <property type="component" value="Unassembled WGS sequence"/>
</dbReference>
<reference evidence="1 2" key="1">
    <citation type="journal article" date="2016" name="Nat. Commun.">
        <title>Extremotolerant tardigrade genome and improved radiotolerance of human cultured cells by tardigrade-unique protein.</title>
        <authorList>
            <person name="Hashimoto T."/>
            <person name="Horikawa D.D."/>
            <person name="Saito Y."/>
            <person name="Kuwahara H."/>
            <person name="Kozuka-Hata H."/>
            <person name="Shin-I T."/>
            <person name="Minakuchi Y."/>
            <person name="Ohishi K."/>
            <person name="Motoyama A."/>
            <person name="Aizu T."/>
            <person name="Enomoto A."/>
            <person name="Kondo K."/>
            <person name="Tanaka S."/>
            <person name="Hara Y."/>
            <person name="Koshikawa S."/>
            <person name="Sagara H."/>
            <person name="Miura T."/>
            <person name="Yokobori S."/>
            <person name="Miyagawa K."/>
            <person name="Suzuki Y."/>
            <person name="Kubo T."/>
            <person name="Oyama M."/>
            <person name="Kohara Y."/>
            <person name="Fujiyama A."/>
            <person name="Arakawa K."/>
            <person name="Katayama T."/>
            <person name="Toyoda A."/>
            <person name="Kunieda T."/>
        </authorList>
    </citation>
    <scope>NUCLEOTIDE SEQUENCE [LARGE SCALE GENOMIC DNA]</scope>
    <source>
        <strain evidence="1 2">YOKOZUNA-1</strain>
    </source>
</reference>
<dbReference type="AlphaFoldDB" id="A0A1D1UVX5"/>
<evidence type="ECO:0000313" key="1">
    <source>
        <dbReference type="EMBL" id="GAU90543.1"/>
    </source>
</evidence>
<organism evidence="1 2">
    <name type="scientific">Ramazzottius varieornatus</name>
    <name type="common">Water bear</name>
    <name type="synonym">Tardigrade</name>
    <dbReference type="NCBI Taxonomy" id="947166"/>
    <lineage>
        <taxon>Eukaryota</taxon>
        <taxon>Metazoa</taxon>
        <taxon>Ecdysozoa</taxon>
        <taxon>Tardigrada</taxon>
        <taxon>Eutardigrada</taxon>
        <taxon>Parachela</taxon>
        <taxon>Hypsibioidea</taxon>
        <taxon>Ramazzottiidae</taxon>
        <taxon>Ramazzottius</taxon>
    </lineage>
</organism>